<dbReference type="EMBL" id="JAYERP010000001">
    <property type="protein sequence ID" value="MEA3568989.1"/>
    <property type="molecule type" value="Genomic_DNA"/>
</dbReference>
<dbReference type="RefSeq" id="WP_085169851.1">
    <property type="nucleotide sequence ID" value="NZ_CBCSKM010000006.1"/>
</dbReference>
<reference evidence="3 4" key="1">
    <citation type="submission" date="2023-12" db="EMBL/GenBank/DDBJ databases">
        <title>Whole genome sequencing of Paenibacillus phoenicis isolated from the Phoenix Mars Lander spacecraft assembly facility.</title>
        <authorList>
            <person name="Garcia A."/>
            <person name="Venkateswaran K."/>
        </authorList>
    </citation>
    <scope>NUCLEOTIDE SEQUENCE [LARGE SCALE GENOMIC DNA]</scope>
    <source>
        <strain evidence="3 4">3PO2SA</strain>
    </source>
</reference>
<organism evidence="3 4">
    <name type="scientific">Paenibacillus phoenicis</name>
    <dbReference type="NCBI Taxonomy" id="554117"/>
    <lineage>
        <taxon>Bacteria</taxon>
        <taxon>Bacillati</taxon>
        <taxon>Bacillota</taxon>
        <taxon>Bacilli</taxon>
        <taxon>Bacillales</taxon>
        <taxon>Paenibacillaceae</taxon>
        <taxon>Paenibacillus</taxon>
    </lineage>
</organism>
<proteinExistence type="predicted"/>
<feature type="domain" description="SsuA/THI5-like" evidence="2">
    <location>
        <begin position="71"/>
        <end position="264"/>
    </location>
</feature>
<evidence type="ECO:0000313" key="4">
    <source>
        <dbReference type="Proteomes" id="UP001292216"/>
    </source>
</evidence>
<evidence type="ECO:0000259" key="2">
    <source>
        <dbReference type="Pfam" id="PF09084"/>
    </source>
</evidence>
<keyword evidence="4" id="KW-1185">Reference proteome</keyword>
<dbReference type="Gene3D" id="3.40.190.10">
    <property type="entry name" value="Periplasmic binding protein-like II"/>
    <property type="match status" value="2"/>
</dbReference>
<keyword evidence="1" id="KW-0732">Signal</keyword>
<feature type="chain" id="PRO_5046590689" evidence="1">
    <location>
        <begin position="24"/>
        <end position="339"/>
    </location>
</feature>
<comment type="caution">
    <text evidence="3">The sequence shown here is derived from an EMBL/GenBank/DDBJ whole genome shotgun (WGS) entry which is preliminary data.</text>
</comment>
<evidence type="ECO:0000313" key="3">
    <source>
        <dbReference type="EMBL" id="MEA3568989.1"/>
    </source>
</evidence>
<feature type="signal peptide" evidence="1">
    <location>
        <begin position="1"/>
        <end position="23"/>
    </location>
</feature>
<dbReference type="PANTHER" id="PTHR31528:SF15">
    <property type="entry name" value="RIBOFLAVIN-BINDING PROTEIN RIBY"/>
    <property type="match status" value="1"/>
</dbReference>
<dbReference type="SUPFAM" id="SSF53850">
    <property type="entry name" value="Periplasmic binding protein-like II"/>
    <property type="match status" value="1"/>
</dbReference>
<dbReference type="Pfam" id="PF09084">
    <property type="entry name" value="NMT1"/>
    <property type="match status" value="1"/>
</dbReference>
<gene>
    <name evidence="3" type="ORF">U9M73_03130</name>
</gene>
<sequence>MHKSRRQSITLLAVALVAGALLAGCAGGKAGANGGEDKVLQYNSSPGAVSFPELAEDLGFLGDVKLESIGSTTGGPESIQLTATRQTDFGSAFNGAIIKSVAQNVKIKSVVGSYGSDKDTYIGAYVLEESPIRTAKDFIGKKVGVNTLGAHLEFMTKDYLRFGGLTDKEISQVTLVTVPSGNAEQILRSGQIDVVLLSGVARDRALEKGGLVELFKDIDVYQTEFTAGDYFFTEEYIKNNPNTVRQFVEGVAKAIEWERTTPREEVIKRMESIVEKRDGKDATLNLKYWRSPGIATEGGVITPDEYQRWIDWLVNEGELKEGQLKPEELYTNEFNPYAK</sequence>
<name>A0ABU5PGC7_9BACL</name>
<dbReference type="InterPro" id="IPR006311">
    <property type="entry name" value="TAT_signal"/>
</dbReference>
<dbReference type="InterPro" id="IPR027939">
    <property type="entry name" value="NMT1/THI5"/>
</dbReference>
<accession>A0ABU5PGC7</accession>
<evidence type="ECO:0000256" key="1">
    <source>
        <dbReference type="SAM" id="SignalP"/>
    </source>
</evidence>
<protein>
    <submittedName>
        <fullName evidence="3">ABC transporter substrate-binding protein</fullName>
    </submittedName>
</protein>
<dbReference type="PROSITE" id="PS51257">
    <property type="entry name" value="PROKAR_LIPOPROTEIN"/>
    <property type="match status" value="1"/>
</dbReference>
<dbReference type="PANTHER" id="PTHR31528">
    <property type="entry name" value="4-AMINO-5-HYDROXYMETHYL-2-METHYLPYRIMIDINE PHOSPHATE SYNTHASE THI11-RELATED"/>
    <property type="match status" value="1"/>
</dbReference>
<dbReference type="InterPro" id="IPR015168">
    <property type="entry name" value="SsuA/THI5"/>
</dbReference>
<dbReference type="PROSITE" id="PS51318">
    <property type="entry name" value="TAT"/>
    <property type="match status" value="1"/>
</dbReference>
<dbReference type="Proteomes" id="UP001292216">
    <property type="component" value="Unassembled WGS sequence"/>
</dbReference>